<organism evidence="2 3">
    <name type="scientific">Cylindrodendrum hubeiense</name>
    <dbReference type="NCBI Taxonomy" id="595255"/>
    <lineage>
        <taxon>Eukaryota</taxon>
        <taxon>Fungi</taxon>
        <taxon>Dikarya</taxon>
        <taxon>Ascomycota</taxon>
        <taxon>Pezizomycotina</taxon>
        <taxon>Sordariomycetes</taxon>
        <taxon>Hypocreomycetidae</taxon>
        <taxon>Hypocreales</taxon>
        <taxon>Nectriaceae</taxon>
        <taxon>Cylindrodendrum</taxon>
    </lineage>
</organism>
<name>A0A9P5HEN7_9HYPO</name>
<evidence type="ECO:0000313" key="2">
    <source>
        <dbReference type="EMBL" id="KAF7552849.1"/>
    </source>
</evidence>
<evidence type="ECO:0000256" key="1">
    <source>
        <dbReference type="SAM" id="SignalP"/>
    </source>
</evidence>
<dbReference type="EMBL" id="JAANBB010000054">
    <property type="protein sequence ID" value="KAF7552849.1"/>
    <property type="molecule type" value="Genomic_DNA"/>
</dbReference>
<gene>
    <name evidence="2" type="ORF">G7Z17_g4056</name>
</gene>
<accession>A0A9P5HEN7</accession>
<evidence type="ECO:0000313" key="3">
    <source>
        <dbReference type="Proteomes" id="UP000722485"/>
    </source>
</evidence>
<protein>
    <submittedName>
        <fullName evidence="2">Uncharacterized protein</fullName>
    </submittedName>
</protein>
<sequence length="89" mass="10381">MLLPRLVVAFAAIALQGGANATFLRNDSDDLQWNGRHLNPRIFRFHHLDYDRSLDHGDHNIDHGDYNLDYGDHILNHSDHNLNRDRWAI</sequence>
<feature type="signal peptide" evidence="1">
    <location>
        <begin position="1"/>
        <end position="21"/>
    </location>
</feature>
<keyword evidence="1" id="KW-0732">Signal</keyword>
<comment type="caution">
    <text evidence="2">The sequence shown here is derived from an EMBL/GenBank/DDBJ whole genome shotgun (WGS) entry which is preliminary data.</text>
</comment>
<keyword evidence="3" id="KW-1185">Reference proteome</keyword>
<dbReference type="Proteomes" id="UP000722485">
    <property type="component" value="Unassembled WGS sequence"/>
</dbReference>
<feature type="chain" id="PRO_5040510443" evidence="1">
    <location>
        <begin position="22"/>
        <end position="89"/>
    </location>
</feature>
<reference evidence="2" key="1">
    <citation type="submission" date="2020-03" db="EMBL/GenBank/DDBJ databases">
        <title>Draft Genome Sequence of Cylindrodendrum hubeiense.</title>
        <authorList>
            <person name="Buettner E."/>
            <person name="Kellner H."/>
        </authorList>
    </citation>
    <scope>NUCLEOTIDE SEQUENCE</scope>
    <source>
        <strain evidence="2">IHI 201604</strain>
    </source>
</reference>
<dbReference type="AlphaFoldDB" id="A0A9P5HEN7"/>
<proteinExistence type="predicted"/>